<dbReference type="Proteomes" id="UP000053144">
    <property type="component" value="Chromosome 4"/>
</dbReference>
<gene>
    <name evidence="1" type="ORF">LR48_Vigan04g035100</name>
</gene>
<organism evidence="1 2">
    <name type="scientific">Phaseolus angularis</name>
    <name type="common">Azuki bean</name>
    <name type="synonym">Vigna angularis</name>
    <dbReference type="NCBI Taxonomy" id="3914"/>
    <lineage>
        <taxon>Eukaryota</taxon>
        <taxon>Viridiplantae</taxon>
        <taxon>Streptophyta</taxon>
        <taxon>Embryophyta</taxon>
        <taxon>Tracheophyta</taxon>
        <taxon>Spermatophyta</taxon>
        <taxon>Magnoliopsida</taxon>
        <taxon>eudicotyledons</taxon>
        <taxon>Gunneridae</taxon>
        <taxon>Pentapetalae</taxon>
        <taxon>rosids</taxon>
        <taxon>fabids</taxon>
        <taxon>Fabales</taxon>
        <taxon>Fabaceae</taxon>
        <taxon>Papilionoideae</taxon>
        <taxon>50 kb inversion clade</taxon>
        <taxon>NPAAA clade</taxon>
        <taxon>indigoferoid/millettioid clade</taxon>
        <taxon>Phaseoleae</taxon>
        <taxon>Vigna</taxon>
    </lineage>
</organism>
<dbReference type="AlphaFoldDB" id="A0A0L9UBL7"/>
<protein>
    <submittedName>
        <fullName evidence="1">Uncharacterized protein</fullName>
    </submittedName>
</protein>
<name>A0A0L9UBL7_PHAAN</name>
<evidence type="ECO:0000313" key="1">
    <source>
        <dbReference type="EMBL" id="KOM40153.1"/>
    </source>
</evidence>
<reference evidence="2" key="1">
    <citation type="journal article" date="2015" name="Proc. Natl. Acad. Sci. U.S.A.">
        <title>Genome sequencing of adzuki bean (Vigna angularis) provides insight into high starch and low fat accumulation and domestication.</title>
        <authorList>
            <person name="Yang K."/>
            <person name="Tian Z."/>
            <person name="Chen C."/>
            <person name="Luo L."/>
            <person name="Zhao B."/>
            <person name="Wang Z."/>
            <person name="Yu L."/>
            <person name="Li Y."/>
            <person name="Sun Y."/>
            <person name="Li W."/>
            <person name="Chen Y."/>
            <person name="Li Y."/>
            <person name="Zhang Y."/>
            <person name="Ai D."/>
            <person name="Zhao J."/>
            <person name="Shang C."/>
            <person name="Ma Y."/>
            <person name="Wu B."/>
            <person name="Wang M."/>
            <person name="Gao L."/>
            <person name="Sun D."/>
            <person name="Zhang P."/>
            <person name="Guo F."/>
            <person name="Wang W."/>
            <person name="Li Y."/>
            <person name="Wang J."/>
            <person name="Varshney R.K."/>
            <person name="Wang J."/>
            <person name="Ling H.Q."/>
            <person name="Wan P."/>
        </authorList>
    </citation>
    <scope>NUCLEOTIDE SEQUENCE</scope>
    <source>
        <strain evidence="2">cv. Jingnong 6</strain>
    </source>
</reference>
<evidence type="ECO:0000313" key="2">
    <source>
        <dbReference type="Proteomes" id="UP000053144"/>
    </source>
</evidence>
<dbReference type="Gramene" id="KOM40153">
    <property type="protein sequence ID" value="KOM40153"/>
    <property type="gene ID" value="LR48_Vigan04g035100"/>
</dbReference>
<proteinExistence type="predicted"/>
<sequence>MPTQRDYIQRSASMASESMWTNPVAKITPGGKGLGTHEGCCREGETRWNFFPVVARWRLGGESREELRRLDVRRRCLRHYDSDGYGCGGSRRRRMVTHGGGPMRAWRMTRFLWWPRDDEGRVVAERLNS</sequence>
<dbReference type="EMBL" id="CM003374">
    <property type="protein sequence ID" value="KOM40153.1"/>
    <property type="molecule type" value="Genomic_DNA"/>
</dbReference>
<accession>A0A0L9UBL7</accession>